<name>A0ABW4JUK0_9HYPH</name>
<feature type="compositionally biased region" description="Polar residues" evidence="9">
    <location>
        <begin position="115"/>
        <end position="137"/>
    </location>
</feature>
<reference evidence="12" key="1">
    <citation type="journal article" date="2019" name="Int. J. Syst. Evol. Microbiol.">
        <title>The Global Catalogue of Microorganisms (GCM) 10K type strain sequencing project: providing services to taxonomists for standard genome sequencing and annotation.</title>
        <authorList>
            <consortium name="The Broad Institute Genomics Platform"/>
            <consortium name="The Broad Institute Genome Sequencing Center for Infectious Disease"/>
            <person name="Wu L."/>
            <person name="Ma J."/>
        </authorList>
    </citation>
    <scope>NUCLEOTIDE SEQUENCE [LARGE SCALE GENOMIC DNA]</scope>
    <source>
        <strain evidence="12">JCM 3369</strain>
    </source>
</reference>
<dbReference type="PROSITE" id="PS00889">
    <property type="entry name" value="CNMP_BINDING_2"/>
    <property type="match status" value="1"/>
</dbReference>
<evidence type="ECO:0000256" key="9">
    <source>
        <dbReference type="SAM" id="MobiDB-lite"/>
    </source>
</evidence>
<keyword evidence="4" id="KW-1133">Transmembrane helix</keyword>
<dbReference type="CDD" id="cd00038">
    <property type="entry name" value="CAP_ED"/>
    <property type="match status" value="1"/>
</dbReference>
<comment type="caution">
    <text evidence="11">The sequence shown here is derived from an EMBL/GenBank/DDBJ whole genome shotgun (WGS) entry which is preliminary data.</text>
</comment>
<comment type="subcellular location">
    <subcellularLocation>
        <location evidence="1">Membrane</location>
        <topology evidence="1">Multi-pass membrane protein</topology>
    </subcellularLocation>
</comment>
<gene>
    <name evidence="11" type="ORF">ACFSC7_05375</name>
</gene>
<evidence type="ECO:0000256" key="8">
    <source>
        <dbReference type="ARBA" id="ARBA00023303"/>
    </source>
</evidence>
<keyword evidence="8" id="KW-0407">Ion channel</keyword>
<keyword evidence="7" id="KW-1071">Ligand-gated ion channel</keyword>
<keyword evidence="12" id="KW-1185">Reference proteome</keyword>
<dbReference type="PANTHER" id="PTHR45638">
    <property type="entry name" value="CYCLIC NUCLEOTIDE-GATED CATION CHANNEL SUBUNIT A"/>
    <property type="match status" value="1"/>
</dbReference>
<evidence type="ECO:0000256" key="7">
    <source>
        <dbReference type="ARBA" id="ARBA00023286"/>
    </source>
</evidence>
<dbReference type="SUPFAM" id="SSF51206">
    <property type="entry name" value="cAMP-binding domain-like"/>
    <property type="match status" value="1"/>
</dbReference>
<dbReference type="RefSeq" id="WP_377175296.1">
    <property type="nucleotide sequence ID" value="NZ_JBHUFA010000001.1"/>
</dbReference>
<keyword evidence="2" id="KW-0813">Transport</keyword>
<feature type="compositionally biased region" description="Basic and acidic residues" evidence="9">
    <location>
        <begin position="152"/>
        <end position="163"/>
    </location>
</feature>
<evidence type="ECO:0000259" key="10">
    <source>
        <dbReference type="PROSITE" id="PS50042"/>
    </source>
</evidence>
<keyword evidence="6" id="KW-0472">Membrane</keyword>
<dbReference type="Pfam" id="PF00027">
    <property type="entry name" value="cNMP_binding"/>
    <property type="match status" value="1"/>
</dbReference>
<evidence type="ECO:0000256" key="4">
    <source>
        <dbReference type="ARBA" id="ARBA00022989"/>
    </source>
</evidence>
<evidence type="ECO:0000256" key="6">
    <source>
        <dbReference type="ARBA" id="ARBA00023136"/>
    </source>
</evidence>
<dbReference type="PRINTS" id="PR00103">
    <property type="entry name" value="CAMPKINASE"/>
</dbReference>
<evidence type="ECO:0000313" key="12">
    <source>
        <dbReference type="Proteomes" id="UP001597327"/>
    </source>
</evidence>
<dbReference type="PROSITE" id="PS50042">
    <property type="entry name" value="CNMP_BINDING_3"/>
    <property type="match status" value="1"/>
</dbReference>
<evidence type="ECO:0000256" key="2">
    <source>
        <dbReference type="ARBA" id="ARBA00022448"/>
    </source>
</evidence>
<dbReference type="EMBL" id="JBHUFA010000001">
    <property type="protein sequence ID" value="MFD1694939.1"/>
    <property type="molecule type" value="Genomic_DNA"/>
</dbReference>
<dbReference type="InterPro" id="IPR050866">
    <property type="entry name" value="CNG_cation_channel"/>
</dbReference>
<organism evidence="11 12">
    <name type="scientific">Roseibium aestuarii</name>
    <dbReference type="NCBI Taxonomy" id="2600299"/>
    <lineage>
        <taxon>Bacteria</taxon>
        <taxon>Pseudomonadati</taxon>
        <taxon>Pseudomonadota</taxon>
        <taxon>Alphaproteobacteria</taxon>
        <taxon>Hyphomicrobiales</taxon>
        <taxon>Stappiaceae</taxon>
        <taxon>Roseibium</taxon>
    </lineage>
</organism>
<feature type="region of interest" description="Disordered" evidence="9">
    <location>
        <begin position="92"/>
        <end position="163"/>
    </location>
</feature>
<dbReference type="PANTHER" id="PTHR45638:SF11">
    <property type="entry name" value="CYCLIC NUCLEOTIDE-GATED CATION CHANNEL SUBUNIT A"/>
    <property type="match status" value="1"/>
</dbReference>
<dbReference type="SMART" id="SM00100">
    <property type="entry name" value="cNMP"/>
    <property type="match status" value="1"/>
</dbReference>
<dbReference type="Proteomes" id="UP001597327">
    <property type="component" value="Unassembled WGS sequence"/>
</dbReference>
<evidence type="ECO:0000256" key="5">
    <source>
        <dbReference type="ARBA" id="ARBA00023065"/>
    </source>
</evidence>
<dbReference type="InterPro" id="IPR018488">
    <property type="entry name" value="cNMP-bd_CS"/>
</dbReference>
<dbReference type="InterPro" id="IPR018490">
    <property type="entry name" value="cNMP-bd_dom_sf"/>
</dbReference>
<dbReference type="InterPro" id="IPR000595">
    <property type="entry name" value="cNMP-bd_dom"/>
</dbReference>
<evidence type="ECO:0000313" key="11">
    <source>
        <dbReference type="EMBL" id="MFD1694939.1"/>
    </source>
</evidence>
<evidence type="ECO:0000256" key="1">
    <source>
        <dbReference type="ARBA" id="ARBA00004141"/>
    </source>
</evidence>
<keyword evidence="5" id="KW-0406">Ion transport</keyword>
<feature type="domain" description="Cyclic nucleotide-binding" evidence="10">
    <location>
        <begin position="1"/>
        <end position="99"/>
    </location>
</feature>
<feature type="compositionally biased region" description="Basic and acidic residues" evidence="9">
    <location>
        <begin position="92"/>
        <end position="101"/>
    </location>
</feature>
<sequence length="163" mass="17314">MKPRFATPGERLITRGEKGDAAFFISSGAVEVRTGTDVFRLGRGDMFGEIALITGKPRTADVVALGYCQLLVLSAADYLRLVETAPDIKAQMDDMSSRRESMNANGTAEDETPEVGTSQDSTSANTPLLSQELSQGTDAMEEAAVSPEGDADPDRPKVTAEPS</sequence>
<accession>A0ABW4JUK0</accession>
<dbReference type="Gene3D" id="2.60.120.10">
    <property type="entry name" value="Jelly Rolls"/>
    <property type="match status" value="1"/>
</dbReference>
<dbReference type="InterPro" id="IPR014710">
    <property type="entry name" value="RmlC-like_jellyroll"/>
</dbReference>
<protein>
    <submittedName>
        <fullName evidence="11">Cyclic nucleotide-binding domain-containing protein</fullName>
    </submittedName>
</protein>
<proteinExistence type="predicted"/>
<evidence type="ECO:0000256" key="3">
    <source>
        <dbReference type="ARBA" id="ARBA00022692"/>
    </source>
</evidence>
<keyword evidence="3" id="KW-0812">Transmembrane</keyword>